<evidence type="ECO:0000259" key="10">
    <source>
        <dbReference type="Pfam" id="PF25198"/>
    </source>
</evidence>
<evidence type="ECO:0000256" key="5">
    <source>
        <dbReference type="ARBA" id="ARBA00023136"/>
    </source>
</evidence>
<dbReference type="NCBIfam" id="TIGR02887">
    <property type="entry name" value="spore_ger_x_C"/>
    <property type="match status" value="1"/>
</dbReference>
<evidence type="ECO:0000256" key="4">
    <source>
        <dbReference type="ARBA" id="ARBA00022729"/>
    </source>
</evidence>
<organism evidence="11 12">
    <name type="scientific">Paenibacillus prosopidis</name>
    <dbReference type="NCBI Taxonomy" id="630520"/>
    <lineage>
        <taxon>Bacteria</taxon>
        <taxon>Bacillati</taxon>
        <taxon>Bacillota</taxon>
        <taxon>Bacilli</taxon>
        <taxon>Bacillales</taxon>
        <taxon>Paenibacillaceae</taxon>
        <taxon>Paenibacillus</taxon>
    </lineage>
</organism>
<gene>
    <name evidence="11" type="ORF">DFP97_11064</name>
</gene>
<dbReference type="OrthoDB" id="2694406at2"/>
<feature type="domain" description="Spore germination GerAC-like C-terminal" evidence="9">
    <location>
        <begin position="198"/>
        <end position="366"/>
    </location>
</feature>
<dbReference type="InterPro" id="IPR038501">
    <property type="entry name" value="Spore_GerAC_C_sf"/>
</dbReference>
<dbReference type="Gene3D" id="3.30.300.210">
    <property type="entry name" value="Nutrient germinant receptor protein C, domain 3"/>
    <property type="match status" value="1"/>
</dbReference>
<evidence type="ECO:0000313" key="12">
    <source>
        <dbReference type="Proteomes" id="UP000252415"/>
    </source>
</evidence>
<evidence type="ECO:0000256" key="1">
    <source>
        <dbReference type="ARBA" id="ARBA00004635"/>
    </source>
</evidence>
<keyword evidence="4 8" id="KW-0732">Signal</keyword>
<dbReference type="GO" id="GO:0009847">
    <property type="term" value="P:spore germination"/>
    <property type="evidence" value="ECO:0007669"/>
    <property type="project" value="InterPro"/>
</dbReference>
<accession>A0A368VTU0</accession>
<dbReference type="AlphaFoldDB" id="A0A368VTU0"/>
<feature type="chain" id="PRO_5017050031" evidence="8">
    <location>
        <begin position="21"/>
        <end position="371"/>
    </location>
</feature>
<dbReference type="PANTHER" id="PTHR35789">
    <property type="entry name" value="SPORE GERMINATION PROTEIN B3"/>
    <property type="match status" value="1"/>
</dbReference>
<dbReference type="InterPro" id="IPR046953">
    <property type="entry name" value="Spore_GerAC-like_C"/>
</dbReference>
<protein>
    <submittedName>
        <fullName evidence="11">Ger(X)C family germination protein</fullName>
    </submittedName>
</protein>
<dbReference type="InterPro" id="IPR057336">
    <property type="entry name" value="GerAC_N"/>
</dbReference>
<dbReference type="Pfam" id="PF05504">
    <property type="entry name" value="Spore_GerAC"/>
    <property type="match status" value="1"/>
</dbReference>
<keyword evidence="12" id="KW-1185">Reference proteome</keyword>
<dbReference type="PANTHER" id="PTHR35789:SF1">
    <property type="entry name" value="SPORE GERMINATION PROTEIN B3"/>
    <property type="match status" value="1"/>
</dbReference>
<comment type="similarity">
    <text evidence="2">Belongs to the GerABKC lipoprotein family.</text>
</comment>
<comment type="caution">
    <text evidence="11">The sequence shown here is derived from an EMBL/GenBank/DDBJ whole genome shotgun (WGS) entry which is preliminary data.</text>
</comment>
<dbReference type="GO" id="GO:0016020">
    <property type="term" value="C:membrane"/>
    <property type="evidence" value="ECO:0007669"/>
    <property type="project" value="UniProtKB-SubCell"/>
</dbReference>
<evidence type="ECO:0000256" key="2">
    <source>
        <dbReference type="ARBA" id="ARBA00007886"/>
    </source>
</evidence>
<dbReference type="InterPro" id="IPR008844">
    <property type="entry name" value="Spore_GerAC-like"/>
</dbReference>
<name>A0A368VTU0_9BACL</name>
<evidence type="ECO:0000256" key="7">
    <source>
        <dbReference type="ARBA" id="ARBA00023288"/>
    </source>
</evidence>
<dbReference type="Proteomes" id="UP000252415">
    <property type="component" value="Unassembled WGS sequence"/>
</dbReference>
<feature type="signal peptide" evidence="8">
    <location>
        <begin position="1"/>
        <end position="20"/>
    </location>
</feature>
<evidence type="ECO:0000256" key="6">
    <source>
        <dbReference type="ARBA" id="ARBA00023139"/>
    </source>
</evidence>
<feature type="domain" description="Spore germination protein N-terminal" evidence="10">
    <location>
        <begin position="22"/>
        <end position="188"/>
    </location>
</feature>
<evidence type="ECO:0000256" key="8">
    <source>
        <dbReference type="SAM" id="SignalP"/>
    </source>
</evidence>
<keyword evidence="7" id="KW-0449">Lipoprotein</keyword>
<evidence type="ECO:0000259" key="9">
    <source>
        <dbReference type="Pfam" id="PF05504"/>
    </source>
</evidence>
<keyword evidence="5" id="KW-0472">Membrane</keyword>
<keyword evidence="3" id="KW-0309">Germination</keyword>
<comment type="subcellular location">
    <subcellularLocation>
        <location evidence="1">Membrane</location>
        <topology evidence="1">Lipid-anchor</topology>
    </subcellularLocation>
</comment>
<dbReference type="PROSITE" id="PS51257">
    <property type="entry name" value="PROKAR_LIPOPROTEIN"/>
    <property type="match status" value="1"/>
</dbReference>
<sequence length="371" mass="42049">MNVRLLFTLLIICISLTGCSDEITLENAATPLAHGIDLDEHNKFRFYNTVPLFSKTTKKKSQENSGTAYSLRQSKAQQDAFSPGSIQGRNYQVLLIGKRLLQYEDWFPMLDVLFRDARNTVMDRVIAVDSPLSDVFDLNSKDQPMLPILLRGMVETKSKISETYSTTTQELHRQFHEKGITPYIAEVEIVEKKIKLKGSALLNERGKYEVSFGAQETVMLNILQKKAKPGLSLSYRIPDKPNKGPFATDMLSFSAEKIKTKVITSFQNGRFQFDFHIKMTIGLSEHLFPYDVARDAKKLEKQAAALMQAQIENVIKKLQKHQIDPIGLGLYARAFHYKEYKKVKDHWGKAVADATFHVKVDLTIGAMGPVK</sequence>
<proteinExistence type="inferred from homology"/>
<keyword evidence="6" id="KW-0564">Palmitate</keyword>
<evidence type="ECO:0000313" key="11">
    <source>
        <dbReference type="EMBL" id="RCW45476.1"/>
    </source>
</evidence>
<evidence type="ECO:0000256" key="3">
    <source>
        <dbReference type="ARBA" id="ARBA00022544"/>
    </source>
</evidence>
<reference evidence="11 12" key="1">
    <citation type="submission" date="2018-07" db="EMBL/GenBank/DDBJ databases">
        <title>Genomic Encyclopedia of Type Strains, Phase III (KMG-III): the genomes of soil and plant-associated and newly described type strains.</title>
        <authorList>
            <person name="Whitman W."/>
        </authorList>
    </citation>
    <scope>NUCLEOTIDE SEQUENCE [LARGE SCALE GENOMIC DNA]</scope>
    <source>
        <strain evidence="11 12">CECT 7506</strain>
    </source>
</reference>
<dbReference type="EMBL" id="QPJD01000010">
    <property type="protein sequence ID" value="RCW45476.1"/>
    <property type="molecule type" value="Genomic_DNA"/>
</dbReference>
<dbReference type="Pfam" id="PF25198">
    <property type="entry name" value="Spore_GerAC_N"/>
    <property type="match status" value="1"/>
</dbReference>
<dbReference type="RefSeq" id="WP_114381327.1">
    <property type="nucleotide sequence ID" value="NZ_QPJD01000010.1"/>
</dbReference>